<evidence type="ECO:0000313" key="2">
    <source>
        <dbReference type="EMBL" id="KAG8518189.1"/>
    </source>
</evidence>
<dbReference type="Proteomes" id="UP000700334">
    <property type="component" value="Unassembled WGS sequence"/>
</dbReference>
<dbReference type="AlphaFoldDB" id="A0A8J6AAL6"/>
<gene>
    <name evidence="2" type="ORF">J0S82_005376</name>
</gene>
<feature type="compositionally biased region" description="Polar residues" evidence="1">
    <location>
        <begin position="421"/>
        <end position="433"/>
    </location>
</feature>
<accession>A0A8J6AAL6</accession>
<sequence length="433" mass="46085">MEPLCHGAMGSVVPEVAQEDSHPISGSQLHAVPSQAVCAPLSSLFSPRTSSPQRVPKGWTMKLATGVLFLGLAMVVTGGHEEENTCVYETLPENDAVLCKGLEVFYPELGNVGCMIIPDCDGYRRKITSWREPIVKFPGAVEVPSQPVSISSVVAGAVRMCANRVCHGLLESKAMPLWAGEGLREGEMVLKEQEPGLLKPSCLTKSEILFLEPEGSGGSAIPGGHQGTVTFTPTRDVPETGPHSNTTCCHHSFLYSVGCKQKLIALENVEAVCLNYLNFTFISKSEGATCLPCSQGTLERKINHSGHGRRRGASLTGTEAMCLYPEVQFTKFGFFMPPPPPHHAQPRVDGQGTGAPKLRMLLVVPATEVLLCCGPHLDICAFLAPGSLDAPASPPSPDTISSLRQGPMLSEMVLSLPKATTPPSTSLLGNPTK</sequence>
<name>A0A8J6AAL6_GALPY</name>
<protein>
    <submittedName>
        <fullName evidence="2">Phosphatidylethanolamine-binding protein 4</fullName>
    </submittedName>
</protein>
<evidence type="ECO:0000313" key="3">
    <source>
        <dbReference type="Proteomes" id="UP000700334"/>
    </source>
</evidence>
<proteinExistence type="predicted"/>
<comment type="caution">
    <text evidence="2">The sequence shown here is derived from an EMBL/GenBank/DDBJ whole genome shotgun (WGS) entry which is preliminary data.</text>
</comment>
<reference evidence="2" key="1">
    <citation type="journal article" date="2021" name="Evol. Appl.">
        <title>The genome of the Pyrenean desman and the effects of bottlenecks and inbreeding on the genomic landscape of an endangered species.</title>
        <authorList>
            <person name="Escoda L."/>
            <person name="Castresana J."/>
        </authorList>
    </citation>
    <scope>NUCLEOTIDE SEQUENCE</scope>
    <source>
        <strain evidence="2">IBE-C5619</strain>
    </source>
</reference>
<organism evidence="2 3">
    <name type="scientific">Galemys pyrenaicus</name>
    <name type="common">Iberian desman</name>
    <name type="synonym">Pyrenean desman</name>
    <dbReference type="NCBI Taxonomy" id="202257"/>
    <lineage>
        <taxon>Eukaryota</taxon>
        <taxon>Metazoa</taxon>
        <taxon>Chordata</taxon>
        <taxon>Craniata</taxon>
        <taxon>Vertebrata</taxon>
        <taxon>Euteleostomi</taxon>
        <taxon>Mammalia</taxon>
        <taxon>Eutheria</taxon>
        <taxon>Laurasiatheria</taxon>
        <taxon>Eulipotyphla</taxon>
        <taxon>Talpidae</taxon>
        <taxon>Galemys</taxon>
    </lineage>
</organism>
<dbReference type="EMBL" id="JAGFMF010011638">
    <property type="protein sequence ID" value="KAG8518189.1"/>
    <property type="molecule type" value="Genomic_DNA"/>
</dbReference>
<keyword evidence="3" id="KW-1185">Reference proteome</keyword>
<evidence type="ECO:0000256" key="1">
    <source>
        <dbReference type="SAM" id="MobiDB-lite"/>
    </source>
</evidence>
<feature type="region of interest" description="Disordered" evidence="1">
    <location>
        <begin position="413"/>
        <end position="433"/>
    </location>
</feature>
<dbReference type="OrthoDB" id="2506647at2759"/>